<reference evidence="2 3" key="1">
    <citation type="submission" date="2020-04" db="EMBL/GenBank/DDBJ databases">
        <title>Vibrio sp. SM6, a novel species isolated from seawater.</title>
        <authorList>
            <person name="Wang X."/>
        </authorList>
    </citation>
    <scope>NUCLEOTIDE SEQUENCE [LARGE SCALE GENOMIC DNA]</scope>
    <source>
        <strain evidence="2 3">SM6</strain>
    </source>
</reference>
<evidence type="ECO:0000313" key="2">
    <source>
        <dbReference type="EMBL" id="NLS12417.1"/>
    </source>
</evidence>
<dbReference type="Pfam" id="PF10973">
    <property type="entry name" value="DUF2799"/>
    <property type="match status" value="1"/>
</dbReference>
<organism evidence="2 3">
    <name type="scientific">Vibrio agarilyticus</name>
    <dbReference type="NCBI Taxonomy" id="2726741"/>
    <lineage>
        <taxon>Bacteria</taxon>
        <taxon>Pseudomonadati</taxon>
        <taxon>Pseudomonadota</taxon>
        <taxon>Gammaproteobacteria</taxon>
        <taxon>Vibrionales</taxon>
        <taxon>Vibrionaceae</taxon>
        <taxon>Vibrio</taxon>
    </lineage>
</organism>
<dbReference type="Proteomes" id="UP000535589">
    <property type="component" value="Unassembled WGS sequence"/>
</dbReference>
<dbReference type="EMBL" id="JABAIK010000004">
    <property type="protein sequence ID" value="NLS12417.1"/>
    <property type="molecule type" value="Genomic_DNA"/>
</dbReference>
<protein>
    <submittedName>
        <fullName evidence="2">DUF2799 domain-containing protein</fullName>
    </submittedName>
</protein>
<gene>
    <name evidence="2" type="ORF">HGP28_05830</name>
</gene>
<dbReference type="PROSITE" id="PS51257">
    <property type="entry name" value="PROKAR_LIPOPROTEIN"/>
    <property type="match status" value="1"/>
</dbReference>
<accession>A0A7X8TP83</accession>
<dbReference type="AlphaFoldDB" id="A0A7X8TP83"/>
<comment type="caution">
    <text evidence="2">The sequence shown here is derived from an EMBL/GenBank/DDBJ whole genome shotgun (WGS) entry which is preliminary data.</text>
</comment>
<keyword evidence="1" id="KW-0732">Signal</keyword>
<dbReference type="InterPro" id="IPR021242">
    <property type="entry name" value="DUF2799"/>
</dbReference>
<feature type="signal peptide" evidence="1">
    <location>
        <begin position="1"/>
        <end position="17"/>
    </location>
</feature>
<dbReference type="RefSeq" id="WP_168835520.1">
    <property type="nucleotide sequence ID" value="NZ_JABAIK010000004.1"/>
</dbReference>
<evidence type="ECO:0000313" key="3">
    <source>
        <dbReference type="Proteomes" id="UP000535589"/>
    </source>
</evidence>
<evidence type="ECO:0000256" key="1">
    <source>
        <dbReference type="SAM" id="SignalP"/>
    </source>
</evidence>
<name>A0A7X8TP83_9VIBR</name>
<feature type="chain" id="PRO_5031090193" evidence="1">
    <location>
        <begin position="18"/>
        <end position="116"/>
    </location>
</feature>
<sequence length="116" mass="13101">MKFVISSIVLMFVVGCAGIPFPSGQQQASAWEQFGQDQALEGQRKLSQRGLGGQVAGMTVAQYQAYSQGWEIGRIQYCDQDARNVGLRDFTYRGICDTIDPLFRSQYYEGRFERIN</sequence>
<keyword evidence="3" id="KW-1185">Reference proteome</keyword>
<proteinExistence type="predicted"/>